<protein>
    <submittedName>
        <fullName evidence="2">Transporter substrate-binding domain-containing protein</fullName>
    </submittedName>
</protein>
<reference evidence="2 3" key="1">
    <citation type="submission" date="2024-05" db="EMBL/GenBank/DDBJ databases">
        <title>Roseateles sp. 2.12 16S ribosomal RNA gene Genome sequencing and assembly.</title>
        <authorList>
            <person name="Woo H."/>
        </authorList>
    </citation>
    <scope>NUCLEOTIDE SEQUENCE [LARGE SCALE GENOMIC DNA]</scope>
    <source>
        <strain evidence="2 3">2.12</strain>
    </source>
</reference>
<feature type="chain" id="PRO_5046985901" evidence="1">
    <location>
        <begin position="22"/>
        <end position="246"/>
    </location>
</feature>
<dbReference type="RefSeq" id="WP_347607137.1">
    <property type="nucleotide sequence ID" value="NZ_JBDPZC010000001.1"/>
</dbReference>
<keyword evidence="1" id="KW-0732">Signal</keyword>
<comment type="caution">
    <text evidence="2">The sequence shown here is derived from an EMBL/GenBank/DDBJ whole genome shotgun (WGS) entry which is preliminary data.</text>
</comment>
<dbReference type="Proteomes" id="UP001462640">
    <property type="component" value="Unassembled WGS sequence"/>
</dbReference>
<sequence length="246" mass="28461">MKRRQLLLSALLTTAAAPARARRIYTVGVEDYENFLPYSEWKNGVYSGLGRDMLDAFASTRGLEFRYVVLPLKRRDAMFVRGDLDFIFPDNPNWVTTLKGNLRIAYAPMMEFTDGVMVRPQDLGKGVARIKVLGIPNGFTPYPYQQLINSGQMRIEESVQYDRLYEKLQRGRVDGAYLNTRIAEYYFAHAGSESGEAPVFDPDLPHASGHWYLSSYKHPAEVLAMRDFMRDRLAQVEEMKQRWKWR</sequence>
<gene>
    <name evidence="2" type="ORF">ABDJ40_05550</name>
</gene>
<dbReference type="SUPFAM" id="SSF53850">
    <property type="entry name" value="Periplasmic binding protein-like II"/>
    <property type="match status" value="1"/>
</dbReference>
<evidence type="ECO:0000313" key="3">
    <source>
        <dbReference type="Proteomes" id="UP001462640"/>
    </source>
</evidence>
<evidence type="ECO:0000256" key="1">
    <source>
        <dbReference type="SAM" id="SignalP"/>
    </source>
</evidence>
<dbReference type="Gene3D" id="3.40.190.10">
    <property type="entry name" value="Periplasmic binding protein-like II"/>
    <property type="match status" value="2"/>
</dbReference>
<name>A0ABV0GAZ5_9BURK</name>
<accession>A0ABV0GAZ5</accession>
<organism evidence="2 3">
    <name type="scientific">Roseateles flavus</name>
    <dbReference type="NCBI Taxonomy" id="3149041"/>
    <lineage>
        <taxon>Bacteria</taxon>
        <taxon>Pseudomonadati</taxon>
        <taxon>Pseudomonadota</taxon>
        <taxon>Betaproteobacteria</taxon>
        <taxon>Burkholderiales</taxon>
        <taxon>Sphaerotilaceae</taxon>
        <taxon>Roseateles</taxon>
    </lineage>
</organism>
<dbReference type="EMBL" id="JBDPZC010000001">
    <property type="protein sequence ID" value="MEO3712231.1"/>
    <property type="molecule type" value="Genomic_DNA"/>
</dbReference>
<evidence type="ECO:0000313" key="2">
    <source>
        <dbReference type="EMBL" id="MEO3712231.1"/>
    </source>
</evidence>
<feature type="signal peptide" evidence="1">
    <location>
        <begin position="1"/>
        <end position="21"/>
    </location>
</feature>
<proteinExistence type="predicted"/>
<keyword evidence="3" id="KW-1185">Reference proteome</keyword>